<sequence>MAPRNRVSTAAHYGIEYDNGHATECASYLLCKELIMLAKETDFCKAFTLKVCYLFSQGSNKRKQYRAGEIENSKRKREKNGELKRFALEVIRIQFVY</sequence>
<organism evidence="1 2">
    <name type="scientific">Trichoderma gamsii</name>
    <dbReference type="NCBI Taxonomy" id="398673"/>
    <lineage>
        <taxon>Eukaryota</taxon>
        <taxon>Fungi</taxon>
        <taxon>Dikarya</taxon>
        <taxon>Ascomycota</taxon>
        <taxon>Pezizomycotina</taxon>
        <taxon>Sordariomycetes</taxon>
        <taxon>Hypocreomycetidae</taxon>
        <taxon>Hypocreales</taxon>
        <taxon>Hypocreaceae</taxon>
        <taxon>Trichoderma</taxon>
    </lineage>
</organism>
<accession>A0A2P4ZPP4</accession>
<dbReference type="AlphaFoldDB" id="A0A2P4ZPP4"/>
<keyword evidence="2" id="KW-1185">Reference proteome</keyword>
<proteinExistence type="predicted"/>
<evidence type="ECO:0000313" key="2">
    <source>
        <dbReference type="Proteomes" id="UP000054821"/>
    </source>
</evidence>
<comment type="caution">
    <text evidence="1">The sequence shown here is derived from an EMBL/GenBank/DDBJ whole genome shotgun (WGS) entry which is preliminary data.</text>
</comment>
<name>A0A2P4ZPP4_9HYPO</name>
<dbReference type="GeneID" id="36347536"/>
<dbReference type="Proteomes" id="UP000054821">
    <property type="component" value="Unassembled WGS sequence"/>
</dbReference>
<protein>
    <submittedName>
        <fullName evidence="1">Uncharacterized protein</fullName>
    </submittedName>
</protein>
<dbReference type="EMBL" id="JPDN02000014">
    <property type="protein sequence ID" value="PON26236.1"/>
    <property type="molecule type" value="Genomic_DNA"/>
</dbReference>
<dbReference type="RefSeq" id="XP_024405721.1">
    <property type="nucleotide sequence ID" value="XM_024549491.1"/>
</dbReference>
<gene>
    <name evidence="1" type="ORF">TGAM01_v204712</name>
</gene>
<evidence type="ECO:0000313" key="1">
    <source>
        <dbReference type="EMBL" id="PON26236.1"/>
    </source>
</evidence>
<reference evidence="1 2" key="1">
    <citation type="journal article" date="2016" name="Genome Announc.">
        <title>Draft Whole-Genome Sequence of Trichoderma gamsii T6085, a Promising Biocontrol Agent of Fusarium Head Blight on Wheat.</title>
        <authorList>
            <person name="Baroncelli R."/>
            <person name="Zapparata A."/>
            <person name="Piaggeschi G."/>
            <person name="Sarrocco S."/>
            <person name="Vannacci G."/>
        </authorList>
    </citation>
    <scope>NUCLEOTIDE SEQUENCE [LARGE SCALE GENOMIC DNA]</scope>
    <source>
        <strain evidence="1 2">T6085</strain>
    </source>
</reference>